<feature type="domain" description="GFO/IDH/MocA-like oxidoreductase" evidence="4">
    <location>
        <begin position="136"/>
        <end position="251"/>
    </location>
</feature>
<proteinExistence type="inferred from homology"/>
<evidence type="ECO:0000313" key="5">
    <source>
        <dbReference type="EMBL" id="MDN2482677.1"/>
    </source>
</evidence>
<comment type="caution">
    <text evidence="5">The sequence shown here is derived from an EMBL/GenBank/DDBJ whole genome shotgun (WGS) entry which is preliminary data.</text>
</comment>
<dbReference type="InterPro" id="IPR000683">
    <property type="entry name" value="Gfo/Idh/MocA-like_OxRdtase_N"/>
</dbReference>
<evidence type="ECO:0000313" key="6">
    <source>
        <dbReference type="Proteomes" id="UP001169719"/>
    </source>
</evidence>
<dbReference type="Gene3D" id="3.30.360.10">
    <property type="entry name" value="Dihydrodipicolinate Reductase, domain 2"/>
    <property type="match status" value="1"/>
</dbReference>
<accession>A0ABT7Y3Q0</accession>
<evidence type="ECO:0000256" key="2">
    <source>
        <dbReference type="ARBA" id="ARBA00023002"/>
    </source>
</evidence>
<dbReference type="PANTHER" id="PTHR22604:SF105">
    <property type="entry name" value="TRANS-1,2-DIHYDROBENZENE-1,2-DIOL DEHYDROGENASE"/>
    <property type="match status" value="1"/>
</dbReference>
<evidence type="ECO:0000259" key="4">
    <source>
        <dbReference type="Pfam" id="PF22725"/>
    </source>
</evidence>
<dbReference type="Pfam" id="PF22725">
    <property type="entry name" value="GFO_IDH_MocA_C3"/>
    <property type="match status" value="1"/>
</dbReference>
<evidence type="ECO:0000259" key="3">
    <source>
        <dbReference type="Pfam" id="PF01408"/>
    </source>
</evidence>
<organism evidence="5 6">
    <name type="scientific">Vibrio agarivorans</name>
    <dbReference type="NCBI Taxonomy" id="153622"/>
    <lineage>
        <taxon>Bacteria</taxon>
        <taxon>Pseudomonadati</taxon>
        <taxon>Pseudomonadota</taxon>
        <taxon>Gammaproteobacteria</taxon>
        <taxon>Vibrionales</taxon>
        <taxon>Vibrionaceae</taxon>
        <taxon>Vibrio</taxon>
    </lineage>
</organism>
<dbReference type="SUPFAM" id="SSF51735">
    <property type="entry name" value="NAD(P)-binding Rossmann-fold domains"/>
    <property type="match status" value="1"/>
</dbReference>
<keyword evidence="6" id="KW-1185">Reference proteome</keyword>
<dbReference type="EMBL" id="JAUEOZ010000002">
    <property type="protein sequence ID" value="MDN2482677.1"/>
    <property type="molecule type" value="Genomic_DNA"/>
</dbReference>
<dbReference type="Proteomes" id="UP001169719">
    <property type="component" value="Unassembled WGS sequence"/>
</dbReference>
<dbReference type="InterPro" id="IPR036291">
    <property type="entry name" value="NAD(P)-bd_dom_sf"/>
</dbReference>
<dbReference type="Gene3D" id="3.40.50.720">
    <property type="entry name" value="NAD(P)-binding Rossmann-like Domain"/>
    <property type="match status" value="1"/>
</dbReference>
<keyword evidence="2" id="KW-0560">Oxidoreductase</keyword>
<dbReference type="RefSeq" id="WP_289962732.1">
    <property type="nucleotide sequence ID" value="NZ_JAUEOZ010000002.1"/>
</dbReference>
<comment type="similarity">
    <text evidence="1">Belongs to the Gfo/Idh/MocA family.</text>
</comment>
<evidence type="ECO:0000256" key="1">
    <source>
        <dbReference type="ARBA" id="ARBA00010928"/>
    </source>
</evidence>
<protein>
    <submittedName>
        <fullName evidence="5">Gfo/Idh/MocA family oxidoreductase</fullName>
    </submittedName>
</protein>
<sequence>MSVTSCPNIRWGIIGPGRIAHRFAGAFSAINDGELYAVASRNKERLAAFADQFGIPHRYTDYESILADPNVDAIYIATPHRFHFDLAKQALESGKAVLCEKPLTVNSAQSRALFEIAKQNDVFLMEALWSRFLPAWQQIKQWLNDGDIGEVVSMHSSFGFKAERNADDRLFNLELAGGALLDTGVYNIAMSDFVMGQAPDTIQSDVLVGATGVDERCNVTLSFGDVRSEFTCSFLEALPNEFRIVGSDGQIIAESNFWELDSVQLTKKDGSEQCFSFPHLSNGFEYQVMEVHHCLRIGKRASDNVSPEFTIRNMAVMDAILAQAGVRYPFLEYETTV</sequence>
<dbReference type="SUPFAM" id="SSF55347">
    <property type="entry name" value="Glyceraldehyde-3-phosphate dehydrogenase-like, C-terminal domain"/>
    <property type="match status" value="1"/>
</dbReference>
<dbReference type="PANTHER" id="PTHR22604">
    <property type="entry name" value="OXIDOREDUCTASES"/>
    <property type="match status" value="1"/>
</dbReference>
<feature type="domain" description="Gfo/Idh/MocA-like oxidoreductase N-terminal" evidence="3">
    <location>
        <begin position="9"/>
        <end position="125"/>
    </location>
</feature>
<gene>
    <name evidence="5" type="ORF">QWJ08_15165</name>
</gene>
<name>A0ABT7Y3Q0_9VIBR</name>
<dbReference type="InterPro" id="IPR055170">
    <property type="entry name" value="GFO_IDH_MocA-like_dom"/>
</dbReference>
<dbReference type="InterPro" id="IPR050984">
    <property type="entry name" value="Gfo/Idh/MocA_domain"/>
</dbReference>
<reference evidence="5" key="1">
    <citation type="submission" date="2024-05" db="EMBL/GenBank/DDBJ databases">
        <title>Genome Sequences of Four Agar- Degrading Marine Bacteria.</title>
        <authorList>
            <person name="Phillips E.K."/>
            <person name="Shaffer J.C."/>
            <person name="Henson M.W."/>
            <person name="Temperton B."/>
            <person name="Thrash C.J."/>
            <person name="Martin M.O."/>
        </authorList>
    </citation>
    <scope>NUCLEOTIDE SEQUENCE</scope>
    <source>
        <strain evidence="5">EKP203</strain>
    </source>
</reference>
<dbReference type="Pfam" id="PF01408">
    <property type="entry name" value="GFO_IDH_MocA"/>
    <property type="match status" value="1"/>
</dbReference>